<name>A0A7J7PAP5_9MAGN</name>
<accession>A0A7J7PAP5</accession>
<feature type="domain" description="Chromo" evidence="15">
    <location>
        <begin position="315"/>
        <end position="383"/>
    </location>
</feature>
<dbReference type="Gene3D" id="1.10.274.30">
    <property type="entry name" value="MRG domain"/>
    <property type="match status" value="1"/>
</dbReference>
<comment type="subcellular location">
    <subcellularLocation>
        <location evidence="2">Membrane</location>
        <topology evidence="2">Single-pass membrane protein</topology>
    </subcellularLocation>
    <subcellularLocation>
        <location evidence="1">Nucleus</location>
    </subcellularLocation>
</comment>
<keyword evidence="5" id="KW-0812">Transmembrane</keyword>
<keyword evidence="11" id="KW-0804">Transcription</keyword>
<dbReference type="FunFam" id="1.10.274.30:FF:000005">
    <property type="entry name" value="Chromatin modification-related protein EAF3"/>
    <property type="match status" value="1"/>
</dbReference>
<evidence type="ECO:0000256" key="8">
    <source>
        <dbReference type="ARBA" id="ARBA00022989"/>
    </source>
</evidence>
<keyword evidence="8" id="KW-1133">Transmembrane helix</keyword>
<dbReference type="Pfam" id="PF00560">
    <property type="entry name" value="LRR_1"/>
    <property type="match status" value="3"/>
</dbReference>
<keyword evidence="6" id="KW-0677">Repeat</keyword>
<dbReference type="SMART" id="SM00298">
    <property type="entry name" value="CHROMO"/>
    <property type="match status" value="1"/>
</dbReference>
<feature type="compositionally biased region" description="Polar residues" evidence="14">
    <location>
        <begin position="392"/>
        <end position="401"/>
    </location>
</feature>
<dbReference type="Proteomes" id="UP000541444">
    <property type="component" value="Unassembled WGS sequence"/>
</dbReference>
<comment type="similarity">
    <text evidence="3">Belongs to the RLP family.</text>
</comment>
<dbReference type="FunFam" id="3.80.10.10:FF:000111">
    <property type="entry name" value="LRR receptor-like serine/threonine-protein kinase ERECTA"/>
    <property type="match status" value="1"/>
</dbReference>
<evidence type="ECO:0000313" key="16">
    <source>
        <dbReference type="EMBL" id="KAF6176214.1"/>
    </source>
</evidence>
<feature type="compositionally biased region" description="Basic and acidic residues" evidence="14">
    <location>
        <begin position="425"/>
        <end position="435"/>
    </location>
</feature>
<evidence type="ECO:0000256" key="11">
    <source>
        <dbReference type="ARBA" id="ARBA00023163"/>
    </source>
</evidence>
<organism evidence="16 17">
    <name type="scientific">Kingdonia uniflora</name>
    <dbReference type="NCBI Taxonomy" id="39325"/>
    <lineage>
        <taxon>Eukaryota</taxon>
        <taxon>Viridiplantae</taxon>
        <taxon>Streptophyta</taxon>
        <taxon>Embryophyta</taxon>
        <taxon>Tracheophyta</taxon>
        <taxon>Spermatophyta</taxon>
        <taxon>Magnoliopsida</taxon>
        <taxon>Ranunculales</taxon>
        <taxon>Circaeasteraceae</taxon>
        <taxon>Kingdonia</taxon>
    </lineage>
</organism>
<dbReference type="PANTHER" id="PTHR10880:SF15">
    <property type="entry name" value="MSL COMPLEX SUBUNIT 3"/>
    <property type="match status" value="1"/>
</dbReference>
<dbReference type="SUPFAM" id="SSF52058">
    <property type="entry name" value="L domain-like"/>
    <property type="match status" value="1"/>
</dbReference>
<evidence type="ECO:0000313" key="17">
    <source>
        <dbReference type="Proteomes" id="UP000541444"/>
    </source>
</evidence>
<gene>
    <name evidence="16" type="ORF">GIB67_023505</name>
</gene>
<feature type="compositionally biased region" description="Basic and acidic residues" evidence="14">
    <location>
        <begin position="402"/>
        <end position="414"/>
    </location>
</feature>
<evidence type="ECO:0000256" key="13">
    <source>
        <dbReference type="ARBA" id="ARBA00023242"/>
    </source>
</evidence>
<keyword evidence="12" id="KW-0325">Glycoprotein</keyword>
<evidence type="ECO:0000256" key="14">
    <source>
        <dbReference type="SAM" id="MobiDB-lite"/>
    </source>
</evidence>
<dbReference type="GO" id="GO:1990841">
    <property type="term" value="F:promoter-specific chromatin binding"/>
    <property type="evidence" value="ECO:0007669"/>
    <property type="project" value="UniProtKB-ARBA"/>
</dbReference>
<proteinExistence type="inferred from homology"/>
<evidence type="ECO:0000256" key="6">
    <source>
        <dbReference type="ARBA" id="ARBA00022737"/>
    </source>
</evidence>
<dbReference type="PRINTS" id="PR00019">
    <property type="entry name" value="LEURICHRPT"/>
</dbReference>
<evidence type="ECO:0000256" key="1">
    <source>
        <dbReference type="ARBA" id="ARBA00004123"/>
    </source>
</evidence>
<keyword evidence="9" id="KW-0805">Transcription regulation</keyword>
<keyword evidence="17" id="KW-1185">Reference proteome</keyword>
<dbReference type="OrthoDB" id="124855at2759"/>
<dbReference type="InterPro" id="IPR000953">
    <property type="entry name" value="Chromo/chromo_shadow_dom"/>
</dbReference>
<feature type="compositionally biased region" description="Basic and acidic residues" evidence="14">
    <location>
        <begin position="379"/>
        <end position="390"/>
    </location>
</feature>
<dbReference type="GO" id="GO:0000123">
    <property type="term" value="C:histone acetyltransferase complex"/>
    <property type="evidence" value="ECO:0007669"/>
    <property type="project" value="TreeGrafter"/>
</dbReference>
<dbReference type="InterPro" id="IPR016197">
    <property type="entry name" value="Chromo-like_dom_sf"/>
</dbReference>
<dbReference type="GO" id="GO:0048586">
    <property type="term" value="P:regulation of long-day photoperiodism, flowering"/>
    <property type="evidence" value="ECO:0007669"/>
    <property type="project" value="UniProtKB-ARBA"/>
</dbReference>
<dbReference type="InterPro" id="IPR008676">
    <property type="entry name" value="MRG"/>
</dbReference>
<evidence type="ECO:0000256" key="12">
    <source>
        <dbReference type="ARBA" id="ARBA00023180"/>
    </source>
</evidence>
<dbReference type="InterPro" id="IPR026541">
    <property type="entry name" value="MRG_dom"/>
</dbReference>
<dbReference type="PROSITE" id="PS51450">
    <property type="entry name" value="LRR"/>
    <property type="match status" value="1"/>
</dbReference>
<dbReference type="Pfam" id="PF05712">
    <property type="entry name" value="MRG"/>
    <property type="match status" value="1"/>
</dbReference>
<dbReference type="InterPro" id="IPR038217">
    <property type="entry name" value="MRG_C_sf"/>
</dbReference>
<dbReference type="GO" id="GO:0006355">
    <property type="term" value="P:regulation of DNA-templated transcription"/>
    <property type="evidence" value="ECO:0007669"/>
    <property type="project" value="InterPro"/>
</dbReference>
<dbReference type="CDD" id="cd18983">
    <property type="entry name" value="CBD_MSL3_like"/>
    <property type="match status" value="1"/>
</dbReference>
<reference evidence="16 17" key="1">
    <citation type="journal article" date="2020" name="IScience">
        <title>Genome Sequencing of the Endangered Kingdonia uniflora (Circaeasteraceae, Ranunculales) Reveals Potential Mechanisms of Evolutionary Specialization.</title>
        <authorList>
            <person name="Sun Y."/>
            <person name="Deng T."/>
            <person name="Zhang A."/>
            <person name="Moore M.J."/>
            <person name="Landis J.B."/>
            <person name="Lin N."/>
            <person name="Zhang H."/>
            <person name="Zhang X."/>
            <person name="Huang J."/>
            <person name="Zhang X."/>
            <person name="Sun H."/>
            <person name="Wang H."/>
        </authorList>
    </citation>
    <scope>NUCLEOTIDE SEQUENCE [LARGE SCALE GENOMIC DNA]</scope>
    <source>
        <strain evidence="16">TB1705</strain>
        <tissue evidence="16">Leaf</tissue>
    </source>
</reference>
<dbReference type="InterPro" id="IPR053820">
    <property type="entry name" value="MSL3_chromo-like"/>
</dbReference>
<dbReference type="GO" id="GO:0016020">
    <property type="term" value="C:membrane"/>
    <property type="evidence" value="ECO:0007669"/>
    <property type="project" value="UniProtKB-SubCell"/>
</dbReference>
<evidence type="ECO:0000256" key="4">
    <source>
        <dbReference type="ARBA" id="ARBA00022614"/>
    </source>
</evidence>
<keyword evidence="10" id="KW-0472">Membrane</keyword>
<evidence type="ECO:0000256" key="5">
    <source>
        <dbReference type="ARBA" id="ARBA00022692"/>
    </source>
</evidence>
<comment type="caution">
    <text evidence="16">The sequence shown here is derived from an EMBL/GenBank/DDBJ whole genome shotgun (WGS) entry which is preliminary data.</text>
</comment>
<keyword evidence="13" id="KW-0539">Nucleus</keyword>
<dbReference type="GO" id="GO:0006325">
    <property type="term" value="P:chromatin organization"/>
    <property type="evidence" value="ECO:0007669"/>
    <property type="project" value="UniProtKB-KW"/>
</dbReference>
<dbReference type="Pfam" id="PF22732">
    <property type="entry name" value="MSL3_chromo-like"/>
    <property type="match status" value="1"/>
</dbReference>
<dbReference type="Gene3D" id="2.30.30.140">
    <property type="match status" value="1"/>
</dbReference>
<keyword evidence="7" id="KW-0156">Chromatin regulator</keyword>
<evidence type="ECO:0000256" key="3">
    <source>
        <dbReference type="ARBA" id="ARBA00009592"/>
    </source>
</evidence>
<evidence type="ECO:0000259" key="15">
    <source>
        <dbReference type="SMART" id="SM00298"/>
    </source>
</evidence>
<dbReference type="InterPro" id="IPR032675">
    <property type="entry name" value="LRR_dom_sf"/>
</dbReference>
<dbReference type="PROSITE" id="PS51640">
    <property type="entry name" value="MRG"/>
    <property type="match status" value="1"/>
</dbReference>
<keyword evidence="4" id="KW-0433">Leucine-rich repeat</keyword>
<feature type="region of interest" description="Disordered" evidence="14">
    <location>
        <begin position="379"/>
        <end position="435"/>
    </location>
</feature>
<dbReference type="Gene3D" id="3.80.10.10">
    <property type="entry name" value="Ribonuclease Inhibitor"/>
    <property type="match status" value="1"/>
</dbReference>
<evidence type="ECO:0000256" key="10">
    <source>
        <dbReference type="ARBA" id="ARBA00023136"/>
    </source>
</evidence>
<dbReference type="Pfam" id="PF13855">
    <property type="entry name" value="LRR_8"/>
    <property type="match status" value="1"/>
</dbReference>
<protein>
    <recommendedName>
        <fullName evidence="15">Chromo domain-containing protein</fullName>
    </recommendedName>
</protein>
<sequence length="607" mass="68176">MRNNSISGELPSSLQNCTVTDHGSWDNKLSGSIPKWIGKSMLNLAVLGLRFNKFKGEIPGELCNITSLQILDVAHNYLSGTIPRCFSNLSAKATKKGTNFEIYNSVTSRFDEKILLGSKGLLREYTHNTLKLVTIMDLSYNSLSGEIPQEITSLLGLRQLLLSNNHFTGKIPEKIDDMVLLENLNLSRNQLTGVIPQSISRLTSLNQLNLSYNNLSGEIPTGPQLQTFTESSYCGTPLLKKSNGNGFGETPNTQAQDSDEYDLMEQFYVTVGPGFVIVTHLLKSMVSSKSNTVPKDDSSTEVGDTNADVAVVSGDFTEGEKVLAYHGPCVYEAKVQKVEFRKKEWKYFVHYLGWNKNWDEWVGADRLMKITPENIEKQEALNKKAPDKNFKSGRSAQNKPKSSTEAKVDKEDLRNNVARGKKRKGESVTEDKDTASMEKHVKIEIPSTLKKQLVDDWEFVTQLGKFVKLPRSPSVDDILKKYLDYKSKKDGMIGETIAEIMKGLRCYFDKALPAMLLYKKEQQQYQETIKDNISPSAVYGAEHLLRLFVKLPELLAYANIEEETLTRLQQKLLDFLKFLQKNQSIFFLSTYTNGGSKNAEGSSRGDD</sequence>
<dbReference type="AlphaFoldDB" id="A0A7J7PAP5"/>
<dbReference type="PANTHER" id="PTHR10880">
    <property type="entry name" value="MORTALITY FACTOR 4-LIKE PROTEIN"/>
    <property type="match status" value="1"/>
</dbReference>
<evidence type="ECO:0000256" key="9">
    <source>
        <dbReference type="ARBA" id="ARBA00023015"/>
    </source>
</evidence>
<evidence type="ECO:0000256" key="2">
    <source>
        <dbReference type="ARBA" id="ARBA00004167"/>
    </source>
</evidence>
<dbReference type="InterPro" id="IPR001611">
    <property type="entry name" value="Leu-rich_rpt"/>
</dbReference>
<dbReference type="GO" id="GO:0005634">
    <property type="term" value="C:nucleus"/>
    <property type="evidence" value="ECO:0007669"/>
    <property type="project" value="UniProtKB-SubCell"/>
</dbReference>
<dbReference type="SUPFAM" id="SSF54160">
    <property type="entry name" value="Chromo domain-like"/>
    <property type="match status" value="1"/>
</dbReference>
<evidence type="ECO:0000256" key="7">
    <source>
        <dbReference type="ARBA" id="ARBA00022853"/>
    </source>
</evidence>
<dbReference type="EMBL" id="JACGCM010000119">
    <property type="protein sequence ID" value="KAF6176214.1"/>
    <property type="molecule type" value="Genomic_DNA"/>
</dbReference>